<evidence type="ECO:0000256" key="1">
    <source>
        <dbReference type="ARBA" id="ARBA00009437"/>
    </source>
</evidence>
<keyword evidence="3" id="KW-0238">DNA-binding</keyword>
<dbReference type="Pfam" id="PF03466">
    <property type="entry name" value="LysR_substrate"/>
    <property type="match status" value="1"/>
</dbReference>
<dbReference type="Pfam" id="PF00126">
    <property type="entry name" value="HTH_1"/>
    <property type="match status" value="1"/>
</dbReference>
<proteinExistence type="inferred from homology"/>
<keyword evidence="4" id="KW-0804">Transcription</keyword>
<dbReference type="EMBL" id="CP036401">
    <property type="protein sequence ID" value="QBI04478.1"/>
    <property type="molecule type" value="Genomic_DNA"/>
</dbReference>
<dbReference type="Gene3D" id="3.40.190.10">
    <property type="entry name" value="Periplasmic binding protein-like II"/>
    <property type="match status" value="2"/>
</dbReference>
<comment type="similarity">
    <text evidence="1">Belongs to the LysR transcriptional regulatory family.</text>
</comment>
<dbReference type="PANTHER" id="PTHR30537">
    <property type="entry name" value="HTH-TYPE TRANSCRIPTIONAL REGULATOR"/>
    <property type="match status" value="1"/>
</dbReference>
<dbReference type="SUPFAM" id="SSF53850">
    <property type="entry name" value="Periplasmic binding protein-like II"/>
    <property type="match status" value="1"/>
</dbReference>
<evidence type="ECO:0000259" key="5">
    <source>
        <dbReference type="PROSITE" id="PS50931"/>
    </source>
</evidence>
<accession>A0ABX5S3C1</accession>
<dbReference type="CDD" id="cd08432">
    <property type="entry name" value="PBP2_GcdR_TrpI_HvrB_AmpR_like"/>
    <property type="match status" value="1"/>
</dbReference>
<sequence length="299" mass="32312">MRRLPPLSALRAFEAAARHGSFKEAASELAVTPTAISHQIRTLEEHTGVALFDRQVRKVVLTEAGKALYPVLRDGFNTFELALQRLARPQVSQRVMISTTSAFMAYWLAPRVARFRALHPGIDLELHASDRAVALDGAGADLAIRYGRGEYPGMVAEPLFSDRFAPLASPDLGAASIADLHRLPLVDFRWEHQHPSNPTWERWFAAAGLAAGQIRPQLRFSDEAHAIGAVLAGQGVALLSLDLLAAELADGRLVQPFGPAIPGHTYHLVRSAGHAPAPHVEAALAWLRSQAAVAARLPG</sequence>
<organism evidence="6 7">
    <name type="scientific">Pseudoduganella albidiflava</name>
    <dbReference type="NCBI Taxonomy" id="321983"/>
    <lineage>
        <taxon>Bacteria</taxon>
        <taxon>Pseudomonadati</taxon>
        <taxon>Pseudomonadota</taxon>
        <taxon>Betaproteobacteria</taxon>
        <taxon>Burkholderiales</taxon>
        <taxon>Oxalobacteraceae</taxon>
        <taxon>Telluria group</taxon>
        <taxon>Pseudoduganella</taxon>
    </lineage>
</organism>
<dbReference type="PANTHER" id="PTHR30537:SF26">
    <property type="entry name" value="GLYCINE CLEAVAGE SYSTEM TRANSCRIPTIONAL ACTIVATOR"/>
    <property type="match status" value="1"/>
</dbReference>
<dbReference type="Proteomes" id="UP000292307">
    <property type="component" value="Chromosome"/>
</dbReference>
<dbReference type="InterPro" id="IPR036388">
    <property type="entry name" value="WH-like_DNA-bd_sf"/>
</dbReference>
<evidence type="ECO:0000313" key="7">
    <source>
        <dbReference type="Proteomes" id="UP000292307"/>
    </source>
</evidence>
<name>A0ABX5S3C1_9BURK</name>
<keyword evidence="2" id="KW-0805">Transcription regulation</keyword>
<dbReference type="SUPFAM" id="SSF46785">
    <property type="entry name" value="Winged helix' DNA-binding domain"/>
    <property type="match status" value="1"/>
</dbReference>
<gene>
    <name evidence="6" type="ORF">EYF70_29385</name>
</gene>
<dbReference type="PRINTS" id="PR00039">
    <property type="entry name" value="HTHLYSR"/>
</dbReference>
<dbReference type="Gene3D" id="1.10.10.10">
    <property type="entry name" value="Winged helix-like DNA-binding domain superfamily/Winged helix DNA-binding domain"/>
    <property type="match status" value="1"/>
</dbReference>
<protein>
    <submittedName>
        <fullName evidence="6">LysR family transcriptional regulator</fullName>
    </submittedName>
</protein>
<dbReference type="InterPro" id="IPR000847">
    <property type="entry name" value="LysR_HTH_N"/>
</dbReference>
<keyword evidence="7" id="KW-1185">Reference proteome</keyword>
<dbReference type="PROSITE" id="PS50931">
    <property type="entry name" value="HTH_LYSR"/>
    <property type="match status" value="1"/>
</dbReference>
<evidence type="ECO:0000256" key="2">
    <source>
        <dbReference type="ARBA" id="ARBA00023015"/>
    </source>
</evidence>
<dbReference type="InterPro" id="IPR036390">
    <property type="entry name" value="WH_DNA-bd_sf"/>
</dbReference>
<dbReference type="RefSeq" id="WP_131148539.1">
    <property type="nucleotide sequence ID" value="NZ_BMWV01000001.1"/>
</dbReference>
<reference evidence="6 7" key="1">
    <citation type="submission" date="2019-02" db="EMBL/GenBank/DDBJ databases">
        <title>Draft Genome Sequences of Six Type Strains of the Genus Massilia.</title>
        <authorList>
            <person name="Miess H."/>
            <person name="Frediansyhah A."/>
            <person name="Gross H."/>
        </authorList>
    </citation>
    <scope>NUCLEOTIDE SEQUENCE [LARGE SCALE GENOMIC DNA]</scope>
    <source>
        <strain evidence="6 7">DSM 17472</strain>
    </source>
</reference>
<evidence type="ECO:0000313" key="6">
    <source>
        <dbReference type="EMBL" id="QBI04478.1"/>
    </source>
</evidence>
<feature type="domain" description="HTH lysR-type" evidence="5">
    <location>
        <begin position="5"/>
        <end position="62"/>
    </location>
</feature>
<evidence type="ECO:0000256" key="4">
    <source>
        <dbReference type="ARBA" id="ARBA00023163"/>
    </source>
</evidence>
<dbReference type="InterPro" id="IPR005119">
    <property type="entry name" value="LysR_subst-bd"/>
</dbReference>
<evidence type="ECO:0000256" key="3">
    <source>
        <dbReference type="ARBA" id="ARBA00023125"/>
    </source>
</evidence>
<dbReference type="InterPro" id="IPR058163">
    <property type="entry name" value="LysR-type_TF_proteobact-type"/>
</dbReference>